<dbReference type="GO" id="GO:0048254">
    <property type="term" value="P:snoRNA localization"/>
    <property type="evidence" value="ECO:0007669"/>
    <property type="project" value="TreeGrafter"/>
</dbReference>
<evidence type="ECO:0000313" key="7">
    <source>
        <dbReference type="EMBL" id="KIY51829.1"/>
    </source>
</evidence>
<evidence type="ECO:0000256" key="1">
    <source>
        <dbReference type="ARBA" id="ARBA00022723"/>
    </source>
</evidence>
<protein>
    <recommendedName>
        <fullName evidence="5">HIT-type domain-containing protein</fullName>
    </recommendedName>
</protein>
<keyword evidence="8" id="KW-1185">Reference proteome</keyword>
<dbReference type="GO" id="GO:0070761">
    <property type="term" value="C:pre-snoRNP complex"/>
    <property type="evidence" value="ECO:0007669"/>
    <property type="project" value="TreeGrafter"/>
</dbReference>
<feature type="domain" description="HIT-type" evidence="5">
    <location>
        <begin position="9"/>
        <end position="42"/>
    </location>
</feature>
<dbReference type="EMBL" id="KN881696">
    <property type="protein sequence ID" value="KIY49987.1"/>
    <property type="molecule type" value="Genomic_DNA"/>
</dbReference>
<dbReference type="GO" id="GO:0000492">
    <property type="term" value="P:box C/D snoRNP assembly"/>
    <property type="evidence" value="ECO:0007669"/>
    <property type="project" value="TreeGrafter"/>
</dbReference>
<dbReference type="OrthoDB" id="18412at2759"/>
<proteinExistence type="predicted"/>
<evidence type="ECO:0000256" key="2">
    <source>
        <dbReference type="ARBA" id="ARBA00022771"/>
    </source>
</evidence>
<dbReference type="Pfam" id="PF04438">
    <property type="entry name" value="zf-HIT"/>
    <property type="match status" value="1"/>
</dbReference>
<dbReference type="GO" id="GO:0008270">
    <property type="term" value="F:zinc ion binding"/>
    <property type="evidence" value="ECO:0007669"/>
    <property type="project" value="UniProtKB-UniRule"/>
</dbReference>
<dbReference type="PANTHER" id="PTHR13483">
    <property type="entry name" value="BOX C_D SNORNA PROTEIN 1-RELATED"/>
    <property type="match status" value="1"/>
</dbReference>
<evidence type="ECO:0000313" key="8">
    <source>
        <dbReference type="Proteomes" id="UP000054144"/>
    </source>
</evidence>
<sequence>MPQKRCIPCQVCNLTESKYTCARCTLRYCSVPCFKSHKGSAALPGTLVSPLKPLSSLKWPYVPEASEFPDPLQRDDPKPLSLQQYEAVAMSKNIRSLLAAHPELREKIREIDKMRGTAREEALQRALGLTRPELPGSSHGQETSKDILRLREFAEAVESAIRGENDKQLRLEWGE</sequence>
<dbReference type="PROSITE" id="PS51083">
    <property type="entry name" value="ZF_HIT"/>
    <property type="match status" value="1"/>
</dbReference>
<gene>
    <name evidence="7" type="ORF">FISHEDRAFT_36364</name>
    <name evidence="6" type="ORF">FISHEDRAFT_65080</name>
</gene>
<dbReference type="InterPro" id="IPR051639">
    <property type="entry name" value="BCD1"/>
</dbReference>
<name>A0A0D7AF26_9AGAR</name>
<dbReference type="PANTHER" id="PTHR13483:SF11">
    <property type="entry name" value="ZINC FINGER HIT DOMAIN-CONTAINING PROTEIN 3"/>
    <property type="match status" value="1"/>
</dbReference>
<dbReference type="EMBL" id="KN881647">
    <property type="protein sequence ID" value="KIY51829.1"/>
    <property type="molecule type" value="Genomic_DNA"/>
</dbReference>
<keyword evidence="1" id="KW-0479">Metal-binding</keyword>
<dbReference type="GO" id="GO:0000463">
    <property type="term" value="P:maturation of LSU-rRNA from tricistronic rRNA transcript (SSU-rRNA, 5.8S rRNA, LSU-rRNA)"/>
    <property type="evidence" value="ECO:0007669"/>
    <property type="project" value="TreeGrafter"/>
</dbReference>
<dbReference type="SUPFAM" id="SSF144232">
    <property type="entry name" value="HIT/MYND zinc finger-like"/>
    <property type="match status" value="1"/>
</dbReference>
<evidence type="ECO:0000256" key="3">
    <source>
        <dbReference type="ARBA" id="ARBA00022833"/>
    </source>
</evidence>
<evidence type="ECO:0000313" key="6">
    <source>
        <dbReference type="EMBL" id="KIY49987.1"/>
    </source>
</evidence>
<dbReference type="GO" id="GO:0005634">
    <property type="term" value="C:nucleus"/>
    <property type="evidence" value="ECO:0007669"/>
    <property type="project" value="TreeGrafter"/>
</dbReference>
<keyword evidence="2 4" id="KW-0863">Zinc-finger</keyword>
<dbReference type="InterPro" id="IPR007529">
    <property type="entry name" value="Znf_HIT"/>
</dbReference>
<dbReference type="CDD" id="cd23024">
    <property type="entry name" value="zf-HIT_ZNHIT2-3"/>
    <property type="match status" value="1"/>
</dbReference>
<dbReference type="Gene3D" id="3.30.60.190">
    <property type="match status" value="1"/>
</dbReference>
<keyword evidence="3" id="KW-0862">Zinc</keyword>
<dbReference type="Proteomes" id="UP000054144">
    <property type="component" value="Unassembled WGS sequence"/>
</dbReference>
<evidence type="ECO:0000259" key="5">
    <source>
        <dbReference type="PROSITE" id="PS51083"/>
    </source>
</evidence>
<dbReference type="AlphaFoldDB" id="A0A0D7AF26"/>
<evidence type="ECO:0000256" key="4">
    <source>
        <dbReference type="PROSITE-ProRule" id="PRU00453"/>
    </source>
</evidence>
<accession>A0A0D7AF26</accession>
<organism evidence="6 8">
    <name type="scientific">Fistulina hepatica ATCC 64428</name>
    <dbReference type="NCBI Taxonomy" id="1128425"/>
    <lineage>
        <taxon>Eukaryota</taxon>
        <taxon>Fungi</taxon>
        <taxon>Dikarya</taxon>
        <taxon>Basidiomycota</taxon>
        <taxon>Agaricomycotina</taxon>
        <taxon>Agaricomycetes</taxon>
        <taxon>Agaricomycetidae</taxon>
        <taxon>Agaricales</taxon>
        <taxon>Fistulinaceae</taxon>
        <taxon>Fistulina</taxon>
    </lineage>
</organism>
<reference evidence="6 8" key="1">
    <citation type="journal article" date="2015" name="Fungal Genet. Biol.">
        <title>Evolution of novel wood decay mechanisms in Agaricales revealed by the genome sequences of Fistulina hepatica and Cylindrobasidium torrendii.</title>
        <authorList>
            <person name="Floudas D."/>
            <person name="Held B.W."/>
            <person name="Riley R."/>
            <person name="Nagy L.G."/>
            <person name="Koehler G."/>
            <person name="Ransdell A.S."/>
            <person name="Younus H."/>
            <person name="Chow J."/>
            <person name="Chiniquy J."/>
            <person name="Lipzen A."/>
            <person name="Tritt A."/>
            <person name="Sun H."/>
            <person name="Haridas S."/>
            <person name="LaButti K."/>
            <person name="Ohm R.A."/>
            <person name="Kues U."/>
            <person name="Blanchette R.A."/>
            <person name="Grigoriev I.V."/>
            <person name="Minto R.E."/>
            <person name="Hibbett D.S."/>
        </authorList>
    </citation>
    <scope>NUCLEOTIDE SEQUENCE [LARGE SCALE GENOMIC DNA]</scope>
    <source>
        <strain evidence="6 8">ATCC 64428</strain>
    </source>
</reference>